<sequence>MGIYFANHYDLYIDTDYQVEDLINPSEELELLETSYISNSNLQLTQYSDPTNITYLEDSSFSEESISYQLLISTSPPESVILNPNFSTPCESFGFETDQILDQIDIEANPTILEKDPDQNLGIIEEIYLEVKKGTEEILKIIIDMIEADLEIIIDMIEAGLEDTLLNNTSIREALANYLQSDSNIVNLMYSNRPRTIPVKNQTTIRNKLFTAIIDSRVAIIRLLDVIKDVSVEIAGITISIFIEVVLATTYSLILKNDWSRKKEEYEDEELIFHEAYTLKAESNNIEDSG</sequence>
<protein>
    <submittedName>
        <fullName evidence="1">5468_t:CDS:1</fullName>
    </submittedName>
</protein>
<name>A0ACA9KD98_9GLOM</name>
<evidence type="ECO:0000313" key="1">
    <source>
        <dbReference type="EMBL" id="CAG8467310.1"/>
    </source>
</evidence>
<gene>
    <name evidence="1" type="ORF">RPERSI_LOCUS417</name>
</gene>
<proteinExistence type="predicted"/>
<dbReference type="Proteomes" id="UP000789920">
    <property type="component" value="Unassembled WGS sequence"/>
</dbReference>
<accession>A0ACA9KD98</accession>
<evidence type="ECO:0000313" key="2">
    <source>
        <dbReference type="Proteomes" id="UP000789920"/>
    </source>
</evidence>
<dbReference type="EMBL" id="CAJVQC010000330">
    <property type="protein sequence ID" value="CAG8467310.1"/>
    <property type="molecule type" value="Genomic_DNA"/>
</dbReference>
<comment type="caution">
    <text evidence="1">The sequence shown here is derived from an EMBL/GenBank/DDBJ whole genome shotgun (WGS) entry which is preliminary data.</text>
</comment>
<reference evidence="1" key="1">
    <citation type="submission" date="2021-06" db="EMBL/GenBank/DDBJ databases">
        <authorList>
            <person name="Kallberg Y."/>
            <person name="Tangrot J."/>
            <person name="Rosling A."/>
        </authorList>
    </citation>
    <scope>NUCLEOTIDE SEQUENCE</scope>
    <source>
        <strain evidence="1">MA461A</strain>
    </source>
</reference>
<keyword evidence="2" id="KW-1185">Reference proteome</keyword>
<organism evidence="1 2">
    <name type="scientific">Racocetra persica</name>
    <dbReference type="NCBI Taxonomy" id="160502"/>
    <lineage>
        <taxon>Eukaryota</taxon>
        <taxon>Fungi</taxon>
        <taxon>Fungi incertae sedis</taxon>
        <taxon>Mucoromycota</taxon>
        <taxon>Glomeromycotina</taxon>
        <taxon>Glomeromycetes</taxon>
        <taxon>Diversisporales</taxon>
        <taxon>Gigasporaceae</taxon>
        <taxon>Racocetra</taxon>
    </lineage>
</organism>